<dbReference type="AlphaFoldDB" id="A0A821SKM7"/>
<proteinExistence type="predicted"/>
<evidence type="ECO:0000313" key="3">
    <source>
        <dbReference type="Proteomes" id="UP000663838"/>
    </source>
</evidence>
<feature type="non-terminal residue" evidence="2">
    <location>
        <position position="1"/>
    </location>
</feature>
<evidence type="ECO:0000313" key="2">
    <source>
        <dbReference type="EMBL" id="CAF4856720.1"/>
    </source>
</evidence>
<accession>A0A821SKM7</accession>
<organism evidence="2 3">
    <name type="scientific">Rotaria socialis</name>
    <dbReference type="NCBI Taxonomy" id="392032"/>
    <lineage>
        <taxon>Eukaryota</taxon>
        <taxon>Metazoa</taxon>
        <taxon>Spiralia</taxon>
        <taxon>Gnathifera</taxon>
        <taxon>Rotifera</taxon>
        <taxon>Eurotatoria</taxon>
        <taxon>Bdelloidea</taxon>
        <taxon>Philodinida</taxon>
        <taxon>Philodinidae</taxon>
        <taxon>Rotaria</taxon>
    </lineage>
</organism>
<feature type="transmembrane region" description="Helical" evidence="1">
    <location>
        <begin position="87"/>
        <end position="110"/>
    </location>
</feature>
<reference evidence="2" key="1">
    <citation type="submission" date="2021-02" db="EMBL/GenBank/DDBJ databases">
        <authorList>
            <person name="Nowell W R."/>
        </authorList>
    </citation>
    <scope>NUCLEOTIDE SEQUENCE</scope>
</reference>
<dbReference type="Proteomes" id="UP000663838">
    <property type="component" value="Unassembled WGS sequence"/>
</dbReference>
<comment type="caution">
    <text evidence="2">The sequence shown here is derived from an EMBL/GenBank/DDBJ whole genome shotgun (WGS) entry which is preliminary data.</text>
</comment>
<dbReference type="EMBL" id="CAJOBS010003453">
    <property type="protein sequence ID" value="CAF4856720.1"/>
    <property type="molecule type" value="Genomic_DNA"/>
</dbReference>
<protein>
    <submittedName>
        <fullName evidence="2">Uncharacterized protein</fullName>
    </submittedName>
</protein>
<keyword evidence="1" id="KW-0472">Membrane</keyword>
<evidence type="ECO:0000256" key="1">
    <source>
        <dbReference type="SAM" id="Phobius"/>
    </source>
</evidence>
<keyword evidence="1" id="KW-1133">Transmembrane helix</keyword>
<name>A0A821SKM7_9BILA</name>
<feature type="transmembrane region" description="Helical" evidence="1">
    <location>
        <begin position="52"/>
        <end position="75"/>
    </location>
</feature>
<keyword evidence="1" id="KW-0812">Transmembrane</keyword>
<gene>
    <name evidence="2" type="ORF">TOA249_LOCUS27345</name>
</gene>
<sequence length="190" mass="20452">FGVGWSRIGRLTDIAVRLDLQSSSSCISIAIDLNIRGICIIIDIGVRFRFGIVLNISGIGVVGIGIVMSGILLCIGINIRISIRASVLVLVLVLVSILCIAGIGFVYTAIDGIGLDTPLLDPCEVMATYQFSYLPFEKFIFCLGNISTLRCTIAEILTPELLISETILHPIDILRAVVGWPRGDADCPHP</sequence>